<dbReference type="NCBIfam" id="TIGR01727">
    <property type="entry name" value="oligo_HPY"/>
    <property type="match status" value="1"/>
</dbReference>
<dbReference type="InterPro" id="IPR013563">
    <property type="entry name" value="Oligopep_ABC_C"/>
</dbReference>
<comment type="similarity">
    <text evidence="2">Belongs to the ABC transporter superfamily.</text>
</comment>
<dbReference type="InterPro" id="IPR027417">
    <property type="entry name" value="P-loop_NTPase"/>
</dbReference>
<comment type="caution">
    <text evidence="7">The sequence shown here is derived from an EMBL/GenBank/DDBJ whole genome shotgun (WGS) entry which is preliminary data.</text>
</comment>
<dbReference type="Proteomes" id="UP000000321">
    <property type="component" value="Unassembled WGS sequence"/>
</dbReference>
<dbReference type="Gene3D" id="3.40.50.300">
    <property type="entry name" value="P-loop containing nucleotide triphosphate hydrolases"/>
    <property type="match status" value="1"/>
</dbReference>
<dbReference type="HOGENOM" id="CLU_000604_1_23_5"/>
<keyword evidence="4" id="KW-0547">Nucleotide-binding</keyword>
<dbReference type="SMART" id="SM00382">
    <property type="entry name" value="AAA"/>
    <property type="match status" value="1"/>
</dbReference>
<dbReference type="PROSITE" id="PS50893">
    <property type="entry name" value="ABC_TRANSPORTER_2"/>
    <property type="match status" value="1"/>
</dbReference>
<evidence type="ECO:0000256" key="3">
    <source>
        <dbReference type="ARBA" id="ARBA00022448"/>
    </source>
</evidence>
<dbReference type="RefSeq" id="WP_009210565.1">
    <property type="nucleotide sequence ID" value="NZ_BBWP01000003.1"/>
</dbReference>
<dbReference type="InterPro" id="IPR050319">
    <property type="entry name" value="ABC_transp_ATP-bind"/>
</dbReference>
<evidence type="ECO:0000256" key="1">
    <source>
        <dbReference type="ARBA" id="ARBA00004417"/>
    </source>
</evidence>
<dbReference type="EMBL" id="AAPJ01000005">
    <property type="protein sequence ID" value="EAS49143.1"/>
    <property type="molecule type" value="Genomic_DNA"/>
</dbReference>
<evidence type="ECO:0000313" key="7">
    <source>
        <dbReference type="EMBL" id="EAS49143.1"/>
    </source>
</evidence>
<dbReference type="Pfam" id="PF00005">
    <property type="entry name" value="ABC_tran"/>
    <property type="match status" value="1"/>
</dbReference>
<evidence type="ECO:0000313" key="8">
    <source>
        <dbReference type="Proteomes" id="UP000000321"/>
    </source>
</evidence>
<dbReference type="CDD" id="cd03257">
    <property type="entry name" value="ABC_NikE_OppD_transporters"/>
    <property type="match status" value="1"/>
</dbReference>
<feature type="domain" description="ABC transporter" evidence="6">
    <location>
        <begin position="12"/>
        <end position="255"/>
    </location>
</feature>
<dbReference type="PANTHER" id="PTHR43776:SF7">
    <property type="entry name" value="D,D-DIPEPTIDE TRANSPORT ATP-BINDING PROTEIN DDPF-RELATED"/>
    <property type="match status" value="1"/>
</dbReference>
<dbReference type="GO" id="GO:0015833">
    <property type="term" value="P:peptide transport"/>
    <property type="evidence" value="ECO:0007669"/>
    <property type="project" value="InterPro"/>
</dbReference>
<sequence>MSATDQTNETLLSVRNLVKTFHIGKGLVQAIAGVSFDVRRGRTTGIVGESGSGKTTIGRCIMRLVEPSGGEALFEGEDLFQASNKRLRDLRKRLQFIFQDPYSSLNPKMKVADIIGEAIDTHRIAKGGARRQMIGDLLERVGLDRDHDRRFPHEFSGGQRQRIGIARALAVQPDLIVADEPISALDVSVQAQILNLFQSLQTELGLTVVFISHDLTVVEYLCDDVVVLYLGRVMESGRAEDIYGNPRHPYTRALLSSSPLPDPERRRERIVLKGDIPSPLAPPSGCVFRTRCPAAIDACAKTVPPIEEVGEHHTVACIRHRDLPAWLPAQNQTKEIA</sequence>
<evidence type="ECO:0000256" key="4">
    <source>
        <dbReference type="ARBA" id="ARBA00022741"/>
    </source>
</evidence>
<keyword evidence="8" id="KW-1185">Reference proteome</keyword>
<dbReference type="Pfam" id="PF08352">
    <property type="entry name" value="oligo_HPY"/>
    <property type="match status" value="1"/>
</dbReference>
<gene>
    <name evidence="7" type="ORF">SI859A1_02743</name>
</gene>
<dbReference type="PROSITE" id="PS00211">
    <property type="entry name" value="ABC_TRANSPORTER_1"/>
    <property type="match status" value="1"/>
</dbReference>
<keyword evidence="5 7" id="KW-0067">ATP-binding</keyword>
<dbReference type="InterPro" id="IPR003593">
    <property type="entry name" value="AAA+_ATPase"/>
</dbReference>
<dbReference type="GO" id="GO:0055085">
    <property type="term" value="P:transmembrane transport"/>
    <property type="evidence" value="ECO:0007669"/>
    <property type="project" value="UniProtKB-ARBA"/>
</dbReference>
<dbReference type="GO" id="GO:0016887">
    <property type="term" value="F:ATP hydrolysis activity"/>
    <property type="evidence" value="ECO:0007669"/>
    <property type="project" value="InterPro"/>
</dbReference>
<comment type="subcellular location">
    <subcellularLocation>
        <location evidence="1">Cell inner membrane</location>
        <topology evidence="1">Peripheral membrane protein</topology>
    </subcellularLocation>
</comment>
<name>Q1YGT2_AURMS</name>
<proteinExistence type="inferred from homology"/>
<dbReference type="FunFam" id="3.40.50.300:FF:000016">
    <property type="entry name" value="Oligopeptide ABC transporter ATP-binding component"/>
    <property type="match status" value="1"/>
</dbReference>
<dbReference type="GO" id="GO:0005886">
    <property type="term" value="C:plasma membrane"/>
    <property type="evidence" value="ECO:0007669"/>
    <property type="project" value="UniProtKB-SubCell"/>
</dbReference>
<dbReference type="BioCyc" id="AURANTIMONAS:SI859A1_02743-MONOMER"/>
<evidence type="ECO:0000256" key="5">
    <source>
        <dbReference type="ARBA" id="ARBA00022840"/>
    </source>
</evidence>
<evidence type="ECO:0000256" key="2">
    <source>
        <dbReference type="ARBA" id="ARBA00005417"/>
    </source>
</evidence>
<dbReference type="InterPro" id="IPR003439">
    <property type="entry name" value="ABC_transporter-like_ATP-bd"/>
</dbReference>
<accession>Q1YGT2</accession>
<dbReference type="PANTHER" id="PTHR43776">
    <property type="entry name" value="TRANSPORT ATP-BINDING PROTEIN"/>
    <property type="match status" value="1"/>
</dbReference>
<dbReference type="GO" id="GO:0005524">
    <property type="term" value="F:ATP binding"/>
    <property type="evidence" value="ECO:0007669"/>
    <property type="project" value="UniProtKB-KW"/>
</dbReference>
<keyword evidence="3" id="KW-0813">Transport</keyword>
<evidence type="ECO:0000259" key="6">
    <source>
        <dbReference type="PROSITE" id="PS50893"/>
    </source>
</evidence>
<dbReference type="SUPFAM" id="SSF52540">
    <property type="entry name" value="P-loop containing nucleoside triphosphate hydrolases"/>
    <property type="match status" value="1"/>
</dbReference>
<reference evidence="7 8" key="1">
    <citation type="journal article" date="2008" name="Appl. Environ. Microbiol.">
        <title>Genomic insights into Mn(II) oxidation by the marine alphaproteobacterium Aurantimonas sp. strain SI85-9A1.</title>
        <authorList>
            <person name="Dick G.J."/>
            <person name="Podell S."/>
            <person name="Johnson H.A."/>
            <person name="Rivera-Espinoza Y."/>
            <person name="Bernier-Latmani R."/>
            <person name="McCarthy J.K."/>
            <person name="Torpey J.W."/>
            <person name="Clement B.G."/>
            <person name="Gaasterland T."/>
            <person name="Tebo B.M."/>
        </authorList>
    </citation>
    <scope>NUCLEOTIDE SEQUENCE [LARGE SCALE GENOMIC DNA]</scope>
    <source>
        <strain evidence="7 8">SI85-9A1</strain>
    </source>
</reference>
<dbReference type="OrthoDB" id="8456289at2"/>
<dbReference type="AlphaFoldDB" id="Q1YGT2"/>
<protein>
    <submittedName>
        <fullName evidence="7">ATP-binding protein, ABC-type oligopeptide transporter</fullName>
    </submittedName>
</protein>
<organism evidence="7 8">
    <name type="scientific">Aurantimonas manganoxydans (strain ATCC BAA-1229 / DSM 21871 / SI85-9A1)</name>
    <dbReference type="NCBI Taxonomy" id="287752"/>
    <lineage>
        <taxon>Bacteria</taxon>
        <taxon>Pseudomonadati</taxon>
        <taxon>Pseudomonadota</taxon>
        <taxon>Alphaproteobacteria</taxon>
        <taxon>Hyphomicrobiales</taxon>
        <taxon>Aurantimonadaceae</taxon>
        <taxon>Aurantimonas</taxon>
    </lineage>
</organism>
<dbReference type="InterPro" id="IPR017871">
    <property type="entry name" value="ABC_transporter-like_CS"/>
</dbReference>